<dbReference type="GO" id="GO:0000160">
    <property type="term" value="P:phosphorelay signal transduction system"/>
    <property type="evidence" value="ECO:0007669"/>
    <property type="project" value="InterPro"/>
</dbReference>
<dbReference type="InterPro" id="IPR011006">
    <property type="entry name" value="CheY-like_superfamily"/>
</dbReference>
<dbReference type="SMART" id="SM00421">
    <property type="entry name" value="HTH_LUXR"/>
    <property type="match status" value="1"/>
</dbReference>
<keyword evidence="1 5" id="KW-0597">Phosphoprotein</keyword>
<dbReference type="RefSeq" id="WP_184794753.1">
    <property type="nucleotide sequence ID" value="NZ_JACHMY010000001.1"/>
</dbReference>
<dbReference type="GO" id="GO:0003677">
    <property type="term" value="F:DNA binding"/>
    <property type="evidence" value="ECO:0007669"/>
    <property type="project" value="UniProtKB-KW"/>
</dbReference>
<sequence length="216" mass="23063">MGDPVRVLLVDDDPMVCGFLRTILDSSGQVEVTGVAEDGAAAVESVVRDRPDVVLMDLRMPEVDGVTATAEIRSLPDPPQVVVMTTFDSDDHLLAALEAGANGYLLKSTPADALVKLVLAAAAGVSVLSPEALQRLKQPAGTQVDPRITALPDREREILALLGEGLTNADIARRLYLSEGTVKGHVSRLMVTLDCQNRTQLALLTTQSQRNVRDTT</sequence>
<feature type="domain" description="HTH luxR-type" evidence="6">
    <location>
        <begin position="144"/>
        <end position="209"/>
    </location>
</feature>
<dbReference type="Gene3D" id="3.40.50.2300">
    <property type="match status" value="1"/>
</dbReference>
<dbReference type="Pfam" id="PF00196">
    <property type="entry name" value="GerE"/>
    <property type="match status" value="1"/>
</dbReference>
<dbReference type="CDD" id="cd06170">
    <property type="entry name" value="LuxR_C_like"/>
    <property type="match status" value="1"/>
</dbReference>
<evidence type="ECO:0000256" key="3">
    <source>
        <dbReference type="ARBA" id="ARBA00023125"/>
    </source>
</evidence>
<dbReference type="InterPro" id="IPR001789">
    <property type="entry name" value="Sig_transdc_resp-reg_receiver"/>
</dbReference>
<dbReference type="PROSITE" id="PS50043">
    <property type="entry name" value="HTH_LUXR_2"/>
    <property type="match status" value="1"/>
</dbReference>
<evidence type="ECO:0000256" key="2">
    <source>
        <dbReference type="ARBA" id="ARBA00023015"/>
    </source>
</evidence>
<protein>
    <submittedName>
        <fullName evidence="8">DNA-binding NarL/FixJ family response regulator</fullName>
    </submittedName>
</protein>
<dbReference type="InterPro" id="IPR016032">
    <property type="entry name" value="Sig_transdc_resp-reg_C-effctor"/>
</dbReference>
<dbReference type="GO" id="GO:0006355">
    <property type="term" value="P:regulation of DNA-templated transcription"/>
    <property type="evidence" value="ECO:0007669"/>
    <property type="project" value="InterPro"/>
</dbReference>
<dbReference type="PRINTS" id="PR00038">
    <property type="entry name" value="HTHLUXR"/>
</dbReference>
<dbReference type="PROSITE" id="PS50110">
    <property type="entry name" value="RESPONSE_REGULATORY"/>
    <property type="match status" value="1"/>
</dbReference>
<feature type="domain" description="Response regulatory" evidence="7">
    <location>
        <begin position="6"/>
        <end position="122"/>
    </location>
</feature>
<dbReference type="InterPro" id="IPR058245">
    <property type="entry name" value="NreC/VraR/RcsB-like_REC"/>
</dbReference>
<gene>
    <name evidence="8" type="ORF">HDA39_001794</name>
</gene>
<dbReference type="AlphaFoldDB" id="A0A7W9J4N8"/>
<name>A0A7W9J4N8_9ACTN</name>
<evidence type="ECO:0000313" key="8">
    <source>
        <dbReference type="EMBL" id="MBB5835060.1"/>
    </source>
</evidence>
<evidence type="ECO:0000259" key="7">
    <source>
        <dbReference type="PROSITE" id="PS50110"/>
    </source>
</evidence>
<evidence type="ECO:0000256" key="1">
    <source>
        <dbReference type="ARBA" id="ARBA00022553"/>
    </source>
</evidence>
<reference evidence="8 9" key="1">
    <citation type="submission" date="2020-08" db="EMBL/GenBank/DDBJ databases">
        <title>Sequencing the genomes of 1000 actinobacteria strains.</title>
        <authorList>
            <person name="Klenk H.-P."/>
        </authorList>
    </citation>
    <scope>NUCLEOTIDE SEQUENCE [LARGE SCALE GENOMIC DNA]</scope>
    <source>
        <strain evidence="8 9">DSM 28967</strain>
    </source>
</reference>
<evidence type="ECO:0000259" key="6">
    <source>
        <dbReference type="PROSITE" id="PS50043"/>
    </source>
</evidence>
<dbReference type="SUPFAM" id="SSF46894">
    <property type="entry name" value="C-terminal effector domain of the bipartite response regulators"/>
    <property type="match status" value="1"/>
</dbReference>
<dbReference type="Pfam" id="PF00072">
    <property type="entry name" value="Response_reg"/>
    <property type="match status" value="1"/>
</dbReference>
<dbReference type="InterPro" id="IPR000792">
    <property type="entry name" value="Tscrpt_reg_LuxR_C"/>
</dbReference>
<dbReference type="SUPFAM" id="SSF52172">
    <property type="entry name" value="CheY-like"/>
    <property type="match status" value="1"/>
</dbReference>
<dbReference type="PANTHER" id="PTHR43214">
    <property type="entry name" value="TWO-COMPONENT RESPONSE REGULATOR"/>
    <property type="match status" value="1"/>
</dbReference>
<organism evidence="8 9">
    <name type="scientific">Kribbella italica</name>
    <dbReference type="NCBI Taxonomy" id="1540520"/>
    <lineage>
        <taxon>Bacteria</taxon>
        <taxon>Bacillati</taxon>
        <taxon>Actinomycetota</taxon>
        <taxon>Actinomycetes</taxon>
        <taxon>Propionibacteriales</taxon>
        <taxon>Kribbellaceae</taxon>
        <taxon>Kribbella</taxon>
    </lineage>
</organism>
<evidence type="ECO:0000313" key="9">
    <source>
        <dbReference type="Proteomes" id="UP000549971"/>
    </source>
</evidence>
<keyword evidence="3 8" id="KW-0238">DNA-binding</keyword>
<feature type="modified residue" description="4-aspartylphosphate" evidence="5">
    <location>
        <position position="57"/>
    </location>
</feature>
<proteinExistence type="predicted"/>
<dbReference type="PANTHER" id="PTHR43214:SF24">
    <property type="entry name" value="TRANSCRIPTIONAL REGULATORY PROTEIN NARL-RELATED"/>
    <property type="match status" value="1"/>
</dbReference>
<keyword evidence="2" id="KW-0805">Transcription regulation</keyword>
<evidence type="ECO:0000256" key="5">
    <source>
        <dbReference type="PROSITE-ProRule" id="PRU00169"/>
    </source>
</evidence>
<dbReference type="SMART" id="SM00448">
    <property type="entry name" value="REC"/>
    <property type="match status" value="1"/>
</dbReference>
<dbReference type="Proteomes" id="UP000549971">
    <property type="component" value="Unassembled WGS sequence"/>
</dbReference>
<keyword evidence="9" id="KW-1185">Reference proteome</keyword>
<evidence type="ECO:0000256" key="4">
    <source>
        <dbReference type="ARBA" id="ARBA00023163"/>
    </source>
</evidence>
<dbReference type="InterPro" id="IPR039420">
    <property type="entry name" value="WalR-like"/>
</dbReference>
<dbReference type="EMBL" id="JACHMY010000001">
    <property type="protein sequence ID" value="MBB5835060.1"/>
    <property type="molecule type" value="Genomic_DNA"/>
</dbReference>
<dbReference type="CDD" id="cd17535">
    <property type="entry name" value="REC_NarL-like"/>
    <property type="match status" value="1"/>
</dbReference>
<comment type="caution">
    <text evidence="8">The sequence shown here is derived from an EMBL/GenBank/DDBJ whole genome shotgun (WGS) entry which is preliminary data.</text>
</comment>
<accession>A0A7W9J4N8</accession>
<keyword evidence="4" id="KW-0804">Transcription</keyword>